<sequence length="119" mass="13815">MCQESSSSRQTHCHELQWVTQPHRKRKSWRQTFKSLWNPSDTALLSYRATPLENGYSPAQLLMGRQLRTTLPQVPKTLTETQGKQKQEQYYNKRQSVWITTENTHGTVGVTEGRRGVLV</sequence>
<evidence type="ECO:0000313" key="2">
    <source>
        <dbReference type="Proteomes" id="UP000261420"/>
    </source>
</evidence>
<organism evidence="1 2">
    <name type="scientific">Seriola dumerili</name>
    <name type="common">Greater amberjack</name>
    <name type="synonym">Caranx dumerili</name>
    <dbReference type="NCBI Taxonomy" id="41447"/>
    <lineage>
        <taxon>Eukaryota</taxon>
        <taxon>Metazoa</taxon>
        <taxon>Chordata</taxon>
        <taxon>Craniata</taxon>
        <taxon>Vertebrata</taxon>
        <taxon>Euteleostomi</taxon>
        <taxon>Actinopterygii</taxon>
        <taxon>Neopterygii</taxon>
        <taxon>Teleostei</taxon>
        <taxon>Neoteleostei</taxon>
        <taxon>Acanthomorphata</taxon>
        <taxon>Carangaria</taxon>
        <taxon>Carangiformes</taxon>
        <taxon>Carangidae</taxon>
        <taxon>Seriola</taxon>
    </lineage>
</organism>
<reference evidence="1" key="2">
    <citation type="submission" date="2025-09" db="UniProtKB">
        <authorList>
            <consortium name="Ensembl"/>
        </authorList>
    </citation>
    <scope>IDENTIFICATION</scope>
</reference>
<evidence type="ECO:0000313" key="1">
    <source>
        <dbReference type="Ensembl" id="ENSSDUP00000005234.1"/>
    </source>
</evidence>
<reference evidence="1" key="1">
    <citation type="submission" date="2025-08" db="UniProtKB">
        <authorList>
            <consortium name="Ensembl"/>
        </authorList>
    </citation>
    <scope>IDENTIFICATION</scope>
</reference>
<dbReference type="AlphaFoldDB" id="A0A3B4TGD4"/>
<dbReference type="Ensembl" id="ENSSDUT00000005335.1">
    <property type="protein sequence ID" value="ENSSDUP00000005234.1"/>
    <property type="gene ID" value="ENSSDUG00000003864.1"/>
</dbReference>
<dbReference type="STRING" id="41447.ENSSDUP00000005234"/>
<protein>
    <submittedName>
        <fullName evidence="1">Uncharacterized protein</fullName>
    </submittedName>
</protein>
<keyword evidence="2" id="KW-1185">Reference proteome</keyword>
<name>A0A3B4TGD4_SERDU</name>
<accession>A0A3B4TGD4</accession>
<dbReference type="Proteomes" id="UP000261420">
    <property type="component" value="Unplaced"/>
</dbReference>
<dbReference type="GeneTree" id="ENSGT01150000290155"/>
<proteinExistence type="predicted"/>